<dbReference type="EMBL" id="BONE01000061">
    <property type="protein sequence ID" value="GIF76460.1"/>
    <property type="molecule type" value="Genomic_DNA"/>
</dbReference>
<dbReference type="Proteomes" id="UP000604117">
    <property type="component" value="Unassembled WGS sequence"/>
</dbReference>
<evidence type="ECO:0000259" key="3">
    <source>
        <dbReference type="Pfam" id="PF13845"/>
    </source>
</evidence>
<organism evidence="4 5">
    <name type="scientific">Asanoa siamensis</name>
    <dbReference type="NCBI Taxonomy" id="926357"/>
    <lineage>
        <taxon>Bacteria</taxon>
        <taxon>Bacillati</taxon>
        <taxon>Actinomycetota</taxon>
        <taxon>Actinomycetes</taxon>
        <taxon>Micromonosporales</taxon>
        <taxon>Micromonosporaceae</taxon>
        <taxon>Asanoa</taxon>
    </lineage>
</organism>
<sequence length="196" mass="21102">MTEPAWEETGYVPPKPSRRGWVVLLAVLGVLVALCAAGFVWFFDREGISRDLEAYEHMAVGTCFDVPKNPASLDVPMVPCDEDHDGEVIAQLRVYDARDWPGFDWFDAEFAPRCAEALKAYAPGADPAVESSWIATDEAGWHKGARWVSCVATDPAGKRSAPLRWAPNPVAGSGSRCPTGPVGPCPCRRSGSSAPA</sequence>
<reference evidence="4 5" key="1">
    <citation type="submission" date="2021-01" db="EMBL/GenBank/DDBJ databases">
        <title>Whole genome shotgun sequence of Asanoa siamensis NBRC 107932.</title>
        <authorList>
            <person name="Komaki H."/>
            <person name="Tamura T."/>
        </authorList>
    </citation>
    <scope>NUCLEOTIDE SEQUENCE [LARGE SCALE GENOMIC DNA]</scope>
    <source>
        <strain evidence="4 5">NBRC 107932</strain>
    </source>
</reference>
<dbReference type="InterPro" id="IPR026004">
    <property type="entry name" value="Septum_form"/>
</dbReference>
<protein>
    <recommendedName>
        <fullName evidence="3">Septum formation-related domain-containing protein</fullName>
    </recommendedName>
</protein>
<keyword evidence="2" id="KW-1133">Transmembrane helix</keyword>
<name>A0ABQ4CYV4_9ACTN</name>
<feature type="region of interest" description="Disordered" evidence="1">
    <location>
        <begin position="162"/>
        <end position="196"/>
    </location>
</feature>
<evidence type="ECO:0000313" key="5">
    <source>
        <dbReference type="Proteomes" id="UP000604117"/>
    </source>
</evidence>
<evidence type="ECO:0000256" key="1">
    <source>
        <dbReference type="SAM" id="MobiDB-lite"/>
    </source>
</evidence>
<proteinExistence type="predicted"/>
<keyword evidence="2" id="KW-0812">Transmembrane</keyword>
<feature type="domain" description="Septum formation-related" evidence="3">
    <location>
        <begin position="45"/>
        <end position="150"/>
    </location>
</feature>
<dbReference type="Pfam" id="PF13845">
    <property type="entry name" value="Septum_form"/>
    <property type="match status" value="1"/>
</dbReference>
<evidence type="ECO:0000256" key="2">
    <source>
        <dbReference type="SAM" id="Phobius"/>
    </source>
</evidence>
<accession>A0ABQ4CYV4</accession>
<gene>
    <name evidence="4" type="ORF">Asi02nite_59780</name>
</gene>
<dbReference type="RefSeq" id="WP_203717331.1">
    <property type="nucleotide sequence ID" value="NZ_BONE01000061.1"/>
</dbReference>
<evidence type="ECO:0000313" key="4">
    <source>
        <dbReference type="EMBL" id="GIF76460.1"/>
    </source>
</evidence>
<keyword evidence="5" id="KW-1185">Reference proteome</keyword>
<feature type="transmembrane region" description="Helical" evidence="2">
    <location>
        <begin position="20"/>
        <end position="43"/>
    </location>
</feature>
<comment type="caution">
    <text evidence="4">The sequence shown here is derived from an EMBL/GenBank/DDBJ whole genome shotgun (WGS) entry which is preliminary data.</text>
</comment>
<keyword evidence="2" id="KW-0472">Membrane</keyword>